<dbReference type="PROSITE" id="PS50983">
    <property type="entry name" value="FE_B12_PBP"/>
    <property type="match status" value="1"/>
</dbReference>
<keyword evidence="9" id="KW-1185">Reference proteome</keyword>
<dbReference type="InterPro" id="IPR051313">
    <property type="entry name" value="Bact_iron-sidero_bind"/>
</dbReference>
<feature type="region of interest" description="Disordered" evidence="5">
    <location>
        <begin position="29"/>
        <end position="59"/>
    </location>
</feature>
<evidence type="ECO:0000256" key="5">
    <source>
        <dbReference type="SAM" id="MobiDB-lite"/>
    </source>
</evidence>
<name>A0A3D9IMF8_9BACL</name>
<evidence type="ECO:0000256" key="2">
    <source>
        <dbReference type="ARBA" id="ARBA00008814"/>
    </source>
</evidence>
<dbReference type="InterPro" id="IPR002491">
    <property type="entry name" value="ABC_transptr_periplasmic_BD"/>
</dbReference>
<dbReference type="SUPFAM" id="SSF53807">
    <property type="entry name" value="Helical backbone' metal receptor"/>
    <property type="match status" value="1"/>
</dbReference>
<proteinExistence type="inferred from homology"/>
<protein>
    <submittedName>
        <fullName evidence="8">Iron complex transport system substrate-binding protein</fullName>
    </submittedName>
</protein>
<comment type="similarity">
    <text evidence="2">Belongs to the bacterial solute-binding protein 8 family.</text>
</comment>
<evidence type="ECO:0000259" key="7">
    <source>
        <dbReference type="PROSITE" id="PS50983"/>
    </source>
</evidence>
<gene>
    <name evidence="8" type="ORF">DFP98_12772</name>
</gene>
<dbReference type="Pfam" id="PF01497">
    <property type="entry name" value="Peripla_BP_2"/>
    <property type="match status" value="1"/>
</dbReference>
<dbReference type="Proteomes" id="UP000256977">
    <property type="component" value="Unassembled WGS sequence"/>
</dbReference>
<dbReference type="Gene3D" id="3.40.50.1980">
    <property type="entry name" value="Nitrogenase molybdenum iron protein domain"/>
    <property type="match status" value="2"/>
</dbReference>
<evidence type="ECO:0000313" key="8">
    <source>
        <dbReference type="EMBL" id="RED62970.1"/>
    </source>
</evidence>
<organism evidence="8 9">
    <name type="scientific">Cohnella phaseoli</name>
    <dbReference type="NCBI Taxonomy" id="456490"/>
    <lineage>
        <taxon>Bacteria</taxon>
        <taxon>Bacillati</taxon>
        <taxon>Bacillota</taxon>
        <taxon>Bacilli</taxon>
        <taxon>Bacillales</taxon>
        <taxon>Paenibacillaceae</taxon>
        <taxon>Cohnella</taxon>
    </lineage>
</organism>
<dbReference type="RefSeq" id="WP_181917980.1">
    <property type="nucleotide sequence ID" value="NZ_QRDZ01000027.1"/>
</dbReference>
<keyword evidence="4 6" id="KW-0732">Signal</keyword>
<feature type="domain" description="Fe/B12 periplasmic-binding" evidence="7">
    <location>
        <begin position="77"/>
        <end position="340"/>
    </location>
</feature>
<feature type="signal peptide" evidence="6">
    <location>
        <begin position="1"/>
        <end position="16"/>
    </location>
</feature>
<evidence type="ECO:0000313" key="9">
    <source>
        <dbReference type="Proteomes" id="UP000256977"/>
    </source>
</evidence>
<dbReference type="PANTHER" id="PTHR30532:SF26">
    <property type="entry name" value="IRON(3+)-HYDROXAMATE-BINDING PROTEIN FHUD"/>
    <property type="match status" value="1"/>
</dbReference>
<evidence type="ECO:0000256" key="6">
    <source>
        <dbReference type="SAM" id="SignalP"/>
    </source>
</evidence>
<keyword evidence="3" id="KW-0813">Transport</keyword>
<feature type="chain" id="PRO_5039684638" evidence="6">
    <location>
        <begin position="17"/>
        <end position="340"/>
    </location>
</feature>
<accession>A0A3D9IMF8</accession>
<sequence length="340" mass="36983">MFIRKNVMLLAAFFLAAVLITGCGKGEEGSNAGQSALPSSSAAESPSPSESAQSADPSGTRIYKDALGREVEIPTHPERIITSQYLPQMIALGIKPIGAATHLLTGFDAIKDQIGGIEDVGPANELNIEKALTLQPDLILVAEWNKDSVEQLSKIAPTVVVQWADKDPFGHLREVADVLGKTDEAEQWIQAYEKKSEEARSKLAGHVADGETFGVVVIGGYENRQLRVYGSGNVGYTLFETLGLSMTDRVKAAWEKGDNGQGLAISLEQLPELASADRLFLVTFHNDEDFVKEVEQSKLWANLPAVKNDKVYTVDDGLWFSYDVMSFAAQLDDAVRLLTR</sequence>
<dbReference type="AlphaFoldDB" id="A0A3D9IMF8"/>
<dbReference type="GO" id="GO:0030288">
    <property type="term" value="C:outer membrane-bounded periplasmic space"/>
    <property type="evidence" value="ECO:0007669"/>
    <property type="project" value="TreeGrafter"/>
</dbReference>
<dbReference type="EMBL" id="QRDZ01000027">
    <property type="protein sequence ID" value="RED62970.1"/>
    <property type="molecule type" value="Genomic_DNA"/>
</dbReference>
<evidence type="ECO:0000256" key="3">
    <source>
        <dbReference type="ARBA" id="ARBA00022448"/>
    </source>
</evidence>
<evidence type="ECO:0000256" key="4">
    <source>
        <dbReference type="ARBA" id="ARBA00022729"/>
    </source>
</evidence>
<dbReference type="PROSITE" id="PS51257">
    <property type="entry name" value="PROKAR_LIPOPROTEIN"/>
    <property type="match status" value="1"/>
</dbReference>
<dbReference type="GO" id="GO:1901678">
    <property type="term" value="P:iron coordination entity transport"/>
    <property type="evidence" value="ECO:0007669"/>
    <property type="project" value="UniProtKB-ARBA"/>
</dbReference>
<comment type="subcellular location">
    <subcellularLocation>
        <location evidence="1">Cell envelope</location>
    </subcellularLocation>
</comment>
<reference evidence="8 9" key="1">
    <citation type="submission" date="2018-07" db="EMBL/GenBank/DDBJ databases">
        <title>Genomic Encyclopedia of Type Strains, Phase III (KMG-III): the genomes of soil and plant-associated and newly described type strains.</title>
        <authorList>
            <person name="Whitman W."/>
        </authorList>
    </citation>
    <scope>NUCLEOTIDE SEQUENCE [LARGE SCALE GENOMIC DNA]</scope>
    <source>
        <strain evidence="8 9">CECT 7287</strain>
    </source>
</reference>
<dbReference type="PANTHER" id="PTHR30532">
    <property type="entry name" value="IRON III DICITRATE-BINDING PERIPLASMIC PROTEIN"/>
    <property type="match status" value="1"/>
</dbReference>
<evidence type="ECO:0000256" key="1">
    <source>
        <dbReference type="ARBA" id="ARBA00004196"/>
    </source>
</evidence>
<feature type="compositionally biased region" description="Low complexity" evidence="5">
    <location>
        <begin position="34"/>
        <end position="58"/>
    </location>
</feature>
<comment type="caution">
    <text evidence="8">The sequence shown here is derived from an EMBL/GenBank/DDBJ whole genome shotgun (WGS) entry which is preliminary data.</text>
</comment>